<gene>
    <name evidence="1" type="ORF">HOLleu_25719</name>
</gene>
<dbReference type="Proteomes" id="UP001152320">
    <property type="component" value="Chromosome 12"/>
</dbReference>
<keyword evidence="2" id="KW-1185">Reference proteome</keyword>
<accession>A0A9Q1H211</accession>
<comment type="caution">
    <text evidence="1">The sequence shown here is derived from an EMBL/GenBank/DDBJ whole genome shotgun (WGS) entry which is preliminary data.</text>
</comment>
<name>A0A9Q1H211_HOLLE</name>
<proteinExistence type="predicted"/>
<dbReference type="EMBL" id="JAIZAY010000012">
    <property type="protein sequence ID" value="KAJ8032247.1"/>
    <property type="molecule type" value="Genomic_DNA"/>
</dbReference>
<dbReference type="AlphaFoldDB" id="A0A9Q1H211"/>
<organism evidence="1 2">
    <name type="scientific">Holothuria leucospilota</name>
    <name type="common">Black long sea cucumber</name>
    <name type="synonym">Mertensiothuria leucospilota</name>
    <dbReference type="NCBI Taxonomy" id="206669"/>
    <lineage>
        <taxon>Eukaryota</taxon>
        <taxon>Metazoa</taxon>
        <taxon>Echinodermata</taxon>
        <taxon>Eleutherozoa</taxon>
        <taxon>Echinozoa</taxon>
        <taxon>Holothuroidea</taxon>
        <taxon>Aspidochirotacea</taxon>
        <taxon>Aspidochirotida</taxon>
        <taxon>Holothuriidae</taxon>
        <taxon>Holothuria</taxon>
    </lineage>
</organism>
<sequence>MKEGAYKFRERNDVPDALVPLEVRKGRHGEPYATRTVLRWTLNGPLKCNNSDEPVVCNFIRANLAADSGLDAQVEHFWKLHVGQTLAGSVTEMSQDDKRVLEIQNKSIKLKNSHYEMGISFKKTPPDLPDNKIMAKKRLKNLGR</sequence>
<protein>
    <submittedName>
        <fullName evidence="1">Uncharacterized protein</fullName>
    </submittedName>
</protein>
<evidence type="ECO:0000313" key="2">
    <source>
        <dbReference type="Proteomes" id="UP001152320"/>
    </source>
</evidence>
<evidence type="ECO:0000313" key="1">
    <source>
        <dbReference type="EMBL" id="KAJ8032247.1"/>
    </source>
</evidence>
<dbReference type="OrthoDB" id="8056150at2759"/>
<dbReference type="PANTHER" id="PTHR47331:SF1">
    <property type="entry name" value="GAG-LIKE PROTEIN"/>
    <property type="match status" value="1"/>
</dbReference>
<reference evidence="1" key="1">
    <citation type="submission" date="2021-10" db="EMBL/GenBank/DDBJ databases">
        <title>Tropical sea cucumber genome reveals ecological adaptation and Cuvierian tubules defense mechanism.</title>
        <authorList>
            <person name="Chen T."/>
        </authorList>
    </citation>
    <scope>NUCLEOTIDE SEQUENCE</scope>
    <source>
        <strain evidence="1">Nanhai2018</strain>
        <tissue evidence="1">Muscle</tissue>
    </source>
</reference>
<dbReference type="PANTHER" id="PTHR47331">
    <property type="entry name" value="PHD-TYPE DOMAIN-CONTAINING PROTEIN"/>
    <property type="match status" value="1"/>
</dbReference>